<dbReference type="RefSeq" id="WP_345271276.1">
    <property type="nucleotide sequence ID" value="NZ_BAABHB010000019.1"/>
</dbReference>
<dbReference type="Gene3D" id="1.20.120.450">
    <property type="entry name" value="dinb family like domain"/>
    <property type="match status" value="1"/>
</dbReference>
<dbReference type="SUPFAM" id="SSF109854">
    <property type="entry name" value="DinB/YfiT-like putative metalloenzymes"/>
    <property type="match status" value="1"/>
</dbReference>
<feature type="domain" description="DinB-like" evidence="1">
    <location>
        <begin position="20"/>
        <end position="138"/>
    </location>
</feature>
<keyword evidence="3" id="KW-1185">Reference proteome</keyword>
<evidence type="ECO:0000259" key="1">
    <source>
        <dbReference type="Pfam" id="PF12867"/>
    </source>
</evidence>
<gene>
    <name evidence="2" type="ORF">GCM10023187_54840</name>
</gene>
<evidence type="ECO:0000313" key="2">
    <source>
        <dbReference type="EMBL" id="GAA4419980.1"/>
    </source>
</evidence>
<reference evidence="3" key="1">
    <citation type="journal article" date="2019" name="Int. J. Syst. Evol. Microbiol.">
        <title>The Global Catalogue of Microorganisms (GCM) 10K type strain sequencing project: providing services to taxonomists for standard genome sequencing and annotation.</title>
        <authorList>
            <consortium name="The Broad Institute Genomics Platform"/>
            <consortium name="The Broad Institute Genome Sequencing Center for Infectious Disease"/>
            <person name="Wu L."/>
            <person name="Ma J."/>
        </authorList>
    </citation>
    <scope>NUCLEOTIDE SEQUENCE [LARGE SCALE GENOMIC DNA]</scope>
    <source>
        <strain evidence="3">JCM 17925</strain>
    </source>
</reference>
<organism evidence="2 3">
    <name type="scientific">Nibrella viscosa</name>
    <dbReference type="NCBI Taxonomy" id="1084524"/>
    <lineage>
        <taxon>Bacteria</taxon>
        <taxon>Pseudomonadati</taxon>
        <taxon>Bacteroidota</taxon>
        <taxon>Cytophagia</taxon>
        <taxon>Cytophagales</taxon>
        <taxon>Spirosomataceae</taxon>
        <taxon>Nibrella</taxon>
    </lineage>
</organism>
<accession>A0ABP8KZV1</accession>
<sequence length="149" mass="16779">MLRALFTDLLIQNQVSCHFAFTELTTGNLHYRLTDEAASAGFIYRHIGETMNLFGYFFGFPPDVPNTTMGKTDTGQGEDLAESRRLIEKGYALLQTIIEQTSDSDWQNVIETPFFGTVTRARLFAHVLYHTAYHAGQIGLTLKKGRSSH</sequence>
<evidence type="ECO:0000313" key="3">
    <source>
        <dbReference type="Proteomes" id="UP001500936"/>
    </source>
</evidence>
<protein>
    <recommendedName>
        <fullName evidence="1">DinB-like domain-containing protein</fullName>
    </recommendedName>
</protein>
<comment type="caution">
    <text evidence="2">The sequence shown here is derived from an EMBL/GenBank/DDBJ whole genome shotgun (WGS) entry which is preliminary data.</text>
</comment>
<proteinExistence type="predicted"/>
<name>A0ABP8KZV1_9BACT</name>
<dbReference type="InterPro" id="IPR034660">
    <property type="entry name" value="DinB/YfiT-like"/>
</dbReference>
<dbReference type="Proteomes" id="UP001500936">
    <property type="component" value="Unassembled WGS sequence"/>
</dbReference>
<dbReference type="InterPro" id="IPR024775">
    <property type="entry name" value="DinB-like"/>
</dbReference>
<dbReference type="EMBL" id="BAABHB010000019">
    <property type="protein sequence ID" value="GAA4419980.1"/>
    <property type="molecule type" value="Genomic_DNA"/>
</dbReference>
<dbReference type="Pfam" id="PF12867">
    <property type="entry name" value="DinB_2"/>
    <property type="match status" value="1"/>
</dbReference>